<protein>
    <recommendedName>
        <fullName evidence="15">Nuclear membrane fusion protein Kar5</fullName>
    </recommendedName>
</protein>
<keyword evidence="6 11" id="KW-0256">Endoplasmic reticulum</keyword>
<organism evidence="13 14">
    <name type="scientific">Aspergillus niger ATCC 13496</name>
    <dbReference type="NCBI Taxonomy" id="1353008"/>
    <lineage>
        <taxon>Eukaryota</taxon>
        <taxon>Fungi</taxon>
        <taxon>Dikarya</taxon>
        <taxon>Ascomycota</taxon>
        <taxon>Pezizomycotina</taxon>
        <taxon>Eurotiomycetes</taxon>
        <taxon>Eurotiomycetidae</taxon>
        <taxon>Eurotiales</taxon>
        <taxon>Aspergillaceae</taxon>
        <taxon>Aspergillus</taxon>
        <taxon>Aspergillus subgen. Circumdati</taxon>
    </lineage>
</organism>
<accession>A0A370BH07</accession>
<keyword evidence="4 11" id="KW-0812">Transmembrane</keyword>
<sequence>MSFSTLLRCLILILVICNATTASSSMDASLLTSRNHQREVLFSDALGLLRSMQVSPSCNRMAVSKLVSSCQSIGGESDQPDPHISTTLEHIRSIYAARLAICELNEAGAAVPTTCQSITMRMPQKKGIFRLPSGYKTHFNAAETVTKGQLESCLRSLESRPQWWTSYSNSRQNAVVICQAARFENEREEIIALHRSIIEGSIKLDRGLQEALKEAAAGSFRYKEFIHAVEDMRSKLVGSMEETELHFKTTFEKLVLDMSAYVSSIIEPMVSAIRGLHGSAASLDRNIANAVEDVSKLQHILKLFHEEGTAWSQQQALTRQQDALSMSQLFSSLHSNLDTLLQGDMEKLSNKVENFNSALEWLAGRFAQILEQEQDISKRLSDVESALTGSQMIAEDLRSAQLGQTELLEHLLTNMRIAQALADKQTAAAANLQAMVDDVAERYREVPAFRGLFGSYPAQTVYSLLIGFVGAQSLKAATVLLVVAIYHIATTNML</sequence>
<evidence type="ECO:0000256" key="3">
    <source>
        <dbReference type="ARBA" id="ARBA00022459"/>
    </source>
</evidence>
<proteinExistence type="inferred from homology"/>
<evidence type="ECO:0000256" key="8">
    <source>
        <dbReference type="ARBA" id="ARBA00023136"/>
    </source>
</evidence>
<dbReference type="VEuPathDB" id="FungiDB:M747DRAFT_361524"/>
<evidence type="ECO:0000256" key="1">
    <source>
        <dbReference type="ARBA" id="ARBA00003389"/>
    </source>
</evidence>
<evidence type="ECO:0008006" key="15">
    <source>
        <dbReference type="Google" id="ProtNLM"/>
    </source>
</evidence>
<evidence type="ECO:0000313" key="13">
    <source>
        <dbReference type="EMBL" id="RDH14864.1"/>
    </source>
</evidence>
<feature type="signal peptide" evidence="12">
    <location>
        <begin position="1"/>
        <end position="22"/>
    </location>
</feature>
<dbReference type="GO" id="GO:0031965">
    <property type="term" value="C:nuclear membrane"/>
    <property type="evidence" value="ECO:0007669"/>
    <property type="project" value="UniProtKB-SubCell"/>
</dbReference>
<keyword evidence="7 11" id="KW-1133">Transmembrane helix</keyword>
<comment type="function">
    <text evidence="1 11">Required for nuclear membrane fusion during karyogamy.</text>
</comment>
<evidence type="ECO:0000256" key="11">
    <source>
        <dbReference type="RuleBase" id="RU368082"/>
    </source>
</evidence>
<evidence type="ECO:0000256" key="5">
    <source>
        <dbReference type="ARBA" id="ARBA00022729"/>
    </source>
</evidence>
<keyword evidence="3 11" id="KW-0415">Karyogamy</keyword>
<dbReference type="GO" id="GO:0000742">
    <property type="term" value="P:karyogamy involved in conjugation with cellular fusion"/>
    <property type="evidence" value="ECO:0007669"/>
    <property type="project" value="UniProtKB-UniRule"/>
</dbReference>
<evidence type="ECO:0000256" key="7">
    <source>
        <dbReference type="ARBA" id="ARBA00022989"/>
    </source>
</evidence>
<evidence type="ECO:0000256" key="2">
    <source>
        <dbReference type="ARBA" id="ARBA00010473"/>
    </source>
</evidence>
<keyword evidence="5 11" id="KW-0732">Signal</keyword>
<evidence type="ECO:0000256" key="10">
    <source>
        <dbReference type="ARBA" id="ARBA00023242"/>
    </source>
</evidence>
<keyword evidence="10 11" id="KW-0539">Nucleus</keyword>
<evidence type="ECO:0000256" key="6">
    <source>
        <dbReference type="ARBA" id="ARBA00022824"/>
    </source>
</evidence>
<dbReference type="EMBL" id="KZ851957">
    <property type="protein sequence ID" value="RDH14864.1"/>
    <property type="molecule type" value="Genomic_DNA"/>
</dbReference>
<feature type="transmembrane region" description="Helical" evidence="11">
    <location>
        <begin position="461"/>
        <end position="489"/>
    </location>
</feature>
<evidence type="ECO:0000256" key="4">
    <source>
        <dbReference type="ARBA" id="ARBA00022692"/>
    </source>
</evidence>
<feature type="chain" id="PRO_5016837319" description="Nuclear membrane fusion protein Kar5" evidence="12">
    <location>
        <begin position="23"/>
        <end position="494"/>
    </location>
</feature>
<evidence type="ECO:0000313" key="14">
    <source>
        <dbReference type="Proteomes" id="UP000253845"/>
    </source>
</evidence>
<keyword evidence="8 11" id="KW-0472">Membrane</keyword>
<dbReference type="InterPro" id="IPR007292">
    <property type="entry name" value="Nuclear_fusion_Kar5"/>
</dbReference>
<keyword evidence="9" id="KW-0325">Glycoprotein</keyword>
<reference evidence="13 14" key="1">
    <citation type="submission" date="2018-07" db="EMBL/GenBank/DDBJ databases">
        <title>Section-level genome sequencing of Aspergillus section Nigri to investigate inter- and intra-species variation.</title>
        <authorList>
            <consortium name="DOE Joint Genome Institute"/>
            <person name="Vesth T.C."/>
            <person name="Nybo J.L."/>
            <person name="Theobald S."/>
            <person name="Frisvad J.C."/>
            <person name="Larsen T.O."/>
            <person name="Nielsen K.F."/>
            <person name="Hoof J.B."/>
            <person name="Brandl J."/>
            <person name="Salamov A."/>
            <person name="Riley R."/>
            <person name="Gladden J.M."/>
            <person name="Phatale P."/>
            <person name="Nielsen M.T."/>
            <person name="Lyhne E.K."/>
            <person name="Kogle M.E."/>
            <person name="Strasser K."/>
            <person name="McDonnell E."/>
            <person name="Barry K."/>
            <person name="Clum A."/>
            <person name="Chen C."/>
            <person name="Nolan M."/>
            <person name="Sandor L."/>
            <person name="Kuo A."/>
            <person name="Lipzen A."/>
            <person name="Hainaut M."/>
            <person name="Drula E."/>
            <person name="Tsang A."/>
            <person name="Magnuson J.K."/>
            <person name="Henrissat B."/>
            <person name="Wiebenga A."/>
            <person name="Simmons B.A."/>
            <person name="Makela M.R."/>
            <person name="De vries R.P."/>
            <person name="Grigoriev I.V."/>
            <person name="Mortensen U.H."/>
            <person name="Baker S.E."/>
            <person name="Andersen M.R."/>
        </authorList>
    </citation>
    <scope>NUCLEOTIDE SEQUENCE [LARGE SCALE GENOMIC DNA]</scope>
    <source>
        <strain evidence="13 14">ATCC 13496</strain>
    </source>
</reference>
<dbReference type="PANTHER" id="PTHR28012">
    <property type="entry name" value="NUCLEAR FUSION PROTEIN KAR5"/>
    <property type="match status" value="1"/>
</dbReference>
<dbReference type="AlphaFoldDB" id="A0A370BH07"/>
<evidence type="ECO:0000256" key="12">
    <source>
        <dbReference type="SAM" id="SignalP"/>
    </source>
</evidence>
<gene>
    <name evidence="13" type="ORF">M747DRAFT_361524</name>
</gene>
<dbReference type="Proteomes" id="UP000253845">
    <property type="component" value="Unassembled WGS sequence"/>
</dbReference>
<comment type="subcellular location">
    <subcellularLocation>
        <location evidence="11">Endoplasmic reticulum membrane</location>
    </subcellularLocation>
    <subcellularLocation>
        <location evidence="11">Nucleus membrane</location>
    </subcellularLocation>
</comment>
<dbReference type="GO" id="GO:0048288">
    <property type="term" value="P:nuclear membrane fusion involved in karyogamy"/>
    <property type="evidence" value="ECO:0007669"/>
    <property type="project" value="UniProtKB-UniRule"/>
</dbReference>
<comment type="similarity">
    <text evidence="2 11">Belongs to the KAR5 family.</text>
</comment>
<evidence type="ECO:0000256" key="9">
    <source>
        <dbReference type="ARBA" id="ARBA00023180"/>
    </source>
</evidence>
<dbReference type="PANTHER" id="PTHR28012:SF1">
    <property type="entry name" value="NUCLEAR FUSION PROTEIN KAR5"/>
    <property type="match status" value="1"/>
</dbReference>
<name>A0A370BH07_ASPNG</name>
<dbReference type="GO" id="GO:0005789">
    <property type="term" value="C:endoplasmic reticulum membrane"/>
    <property type="evidence" value="ECO:0007669"/>
    <property type="project" value="UniProtKB-SubCell"/>
</dbReference>
<dbReference type="Pfam" id="PF04163">
    <property type="entry name" value="Tht1"/>
    <property type="match status" value="1"/>
</dbReference>